<proteinExistence type="predicted"/>
<organism evidence="1 2">
    <name type="scientific">Echinococcus multilocularis</name>
    <name type="common">Fox tapeworm</name>
    <dbReference type="NCBI Taxonomy" id="6211"/>
    <lineage>
        <taxon>Eukaryota</taxon>
        <taxon>Metazoa</taxon>
        <taxon>Spiralia</taxon>
        <taxon>Lophotrochozoa</taxon>
        <taxon>Platyhelminthes</taxon>
        <taxon>Cestoda</taxon>
        <taxon>Eucestoda</taxon>
        <taxon>Cyclophyllidea</taxon>
        <taxon>Taeniidae</taxon>
        <taxon>Echinococcus</taxon>
    </lineage>
</organism>
<evidence type="ECO:0000313" key="2">
    <source>
        <dbReference type="Proteomes" id="UP000017246"/>
    </source>
</evidence>
<evidence type="ECO:0000313" key="1">
    <source>
        <dbReference type="EMBL" id="CDS35884.1"/>
    </source>
</evidence>
<gene>
    <name evidence="1" type="ORF">EmuJ_001184000</name>
</gene>
<reference evidence="1" key="2">
    <citation type="submission" date="2015-11" db="EMBL/GenBank/DDBJ databases">
        <authorList>
            <person name="Zhang Y."/>
            <person name="Guo Z."/>
        </authorList>
    </citation>
    <scope>NUCLEOTIDE SEQUENCE</scope>
</reference>
<sequence>MLHKYGGTFSQLADECIDEFVTDYMRHAEDKAKLDEQMRLLPKLKPICDAHNARDHMNMWVDNYLRSSNRREPERIIPQVFDANEQPISFRIYRNSGMVPNYAGHVHGKLLPIGFIKKSFHYLDYKEVLSLLSPETIRQEK</sequence>
<dbReference type="STRING" id="6211.A0A068Y1E2"/>
<protein>
    <submittedName>
        <fullName evidence="1">Protein FAM166B</fullName>
    </submittedName>
</protein>
<keyword evidence="2" id="KW-1185">Reference proteome</keyword>
<name>A0A068Y1E2_ECHMU</name>
<dbReference type="Proteomes" id="UP000017246">
    <property type="component" value="Unassembled WGS sequence"/>
</dbReference>
<dbReference type="AlphaFoldDB" id="A0A068Y1E2"/>
<dbReference type="OrthoDB" id="2019884at2759"/>
<dbReference type="EMBL" id="LN902841">
    <property type="protein sequence ID" value="CDS35884.1"/>
    <property type="molecule type" value="Genomic_DNA"/>
</dbReference>
<accession>A0A068Y1E2</accession>
<reference evidence="1" key="1">
    <citation type="journal article" date="2013" name="Nature">
        <title>The genomes of four tapeworm species reveal adaptations to parasitism.</title>
        <authorList>
            <person name="Tsai I.J."/>
            <person name="Zarowiecki M."/>
            <person name="Holroyd N."/>
            <person name="Garciarrubio A."/>
            <person name="Sanchez-Flores A."/>
            <person name="Brooks K.L."/>
            <person name="Tracey A."/>
            <person name="Bobes R.J."/>
            <person name="Fragoso G."/>
            <person name="Sciutto E."/>
            <person name="Aslett M."/>
            <person name="Beasley H."/>
            <person name="Bennett H.M."/>
            <person name="Cai J."/>
            <person name="Camicia F."/>
            <person name="Clark R."/>
            <person name="Cucher M."/>
            <person name="De Silva N."/>
            <person name="Day T.A."/>
            <person name="Deplazes P."/>
            <person name="Estrada K."/>
            <person name="Fernandez C."/>
            <person name="Holland P.W."/>
            <person name="Hou J."/>
            <person name="Hu S."/>
            <person name="Huckvale T."/>
            <person name="Hung S.S."/>
            <person name="Kamenetzky L."/>
            <person name="Keane J.A."/>
            <person name="Kiss F."/>
            <person name="Koziol U."/>
            <person name="Lambert O."/>
            <person name="Liu K."/>
            <person name="Luo X."/>
            <person name="Luo Y."/>
            <person name="Macchiaroli N."/>
            <person name="Nichol S."/>
            <person name="Paps J."/>
            <person name="Parkinson J."/>
            <person name="Pouchkina-Stantcheva N."/>
            <person name="Riddiford N."/>
            <person name="Rosenzvit M."/>
            <person name="Salinas G."/>
            <person name="Wasmuth J.D."/>
            <person name="Zamanian M."/>
            <person name="Zheng Y."/>
            <person name="Cai X."/>
            <person name="Soberon X."/>
            <person name="Olson P.D."/>
            <person name="Laclette J.P."/>
            <person name="Brehm K."/>
            <person name="Berriman M."/>
            <person name="Garciarrubio A."/>
            <person name="Bobes R.J."/>
            <person name="Fragoso G."/>
            <person name="Sanchez-Flores A."/>
            <person name="Estrada K."/>
            <person name="Cevallos M.A."/>
            <person name="Morett E."/>
            <person name="Gonzalez V."/>
            <person name="Portillo T."/>
            <person name="Ochoa-Leyva A."/>
            <person name="Jose M.V."/>
            <person name="Sciutto E."/>
            <person name="Landa A."/>
            <person name="Jimenez L."/>
            <person name="Valdes V."/>
            <person name="Carrero J.C."/>
            <person name="Larralde C."/>
            <person name="Morales-Montor J."/>
            <person name="Limon-Lason J."/>
            <person name="Soberon X."/>
            <person name="Laclette J.P."/>
        </authorList>
    </citation>
    <scope>NUCLEOTIDE SEQUENCE [LARGE SCALE GENOMIC DNA]</scope>
</reference>